<evidence type="ECO:0000256" key="2">
    <source>
        <dbReference type="ARBA" id="ARBA00023054"/>
    </source>
</evidence>
<evidence type="ECO:0000313" key="4">
    <source>
        <dbReference type="EMBL" id="KMZ70883.1"/>
    </source>
</evidence>
<accession>A0A0K9PP86</accession>
<dbReference type="OMA" id="ATNGYHR"/>
<dbReference type="Proteomes" id="UP000036987">
    <property type="component" value="Unassembled WGS sequence"/>
</dbReference>
<dbReference type="STRING" id="29655.A0A0K9PP86"/>
<dbReference type="EMBL" id="LFYR01000705">
    <property type="protein sequence ID" value="KMZ70883.1"/>
    <property type="molecule type" value="Genomic_DNA"/>
</dbReference>
<feature type="compositionally biased region" description="Polar residues" evidence="3">
    <location>
        <begin position="288"/>
        <end position="297"/>
    </location>
</feature>
<feature type="region of interest" description="Disordered" evidence="3">
    <location>
        <begin position="176"/>
        <end position="444"/>
    </location>
</feature>
<dbReference type="PANTHER" id="PTHR22691">
    <property type="entry name" value="YEAST SPT2-RELATED"/>
    <property type="match status" value="1"/>
</dbReference>
<dbReference type="GO" id="GO:0003677">
    <property type="term" value="F:DNA binding"/>
    <property type="evidence" value="ECO:0000318"/>
    <property type="project" value="GO_Central"/>
</dbReference>
<dbReference type="GO" id="GO:0006360">
    <property type="term" value="P:transcription by RNA polymerase I"/>
    <property type="evidence" value="ECO:0000318"/>
    <property type="project" value="GO_Central"/>
</dbReference>
<dbReference type="GO" id="GO:0005730">
    <property type="term" value="C:nucleolus"/>
    <property type="evidence" value="ECO:0000318"/>
    <property type="project" value="GO_Central"/>
</dbReference>
<dbReference type="GO" id="GO:0042393">
    <property type="term" value="F:histone binding"/>
    <property type="evidence" value="ECO:0000318"/>
    <property type="project" value="GO_Central"/>
</dbReference>
<protein>
    <recommendedName>
        <fullName evidence="6">SPT2 chromatin protein</fullName>
    </recommendedName>
</protein>
<feature type="region of interest" description="Disordered" evidence="3">
    <location>
        <begin position="65"/>
        <end position="88"/>
    </location>
</feature>
<organism evidence="4 5">
    <name type="scientific">Zostera marina</name>
    <name type="common">Eelgrass</name>
    <dbReference type="NCBI Taxonomy" id="29655"/>
    <lineage>
        <taxon>Eukaryota</taxon>
        <taxon>Viridiplantae</taxon>
        <taxon>Streptophyta</taxon>
        <taxon>Embryophyta</taxon>
        <taxon>Tracheophyta</taxon>
        <taxon>Spermatophyta</taxon>
        <taxon>Magnoliopsida</taxon>
        <taxon>Liliopsida</taxon>
        <taxon>Zosteraceae</taxon>
        <taxon>Zostera</taxon>
    </lineage>
</organism>
<feature type="compositionally biased region" description="Acidic residues" evidence="3">
    <location>
        <begin position="20"/>
        <end position="42"/>
    </location>
</feature>
<feature type="compositionally biased region" description="Polar residues" evidence="3">
    <location>
        <begin position="242"/>
        <end position="252"/>
    </location>
</feature>
<feature type="compositionally biased region" description="Polar residues" evidence="3">
    <location>
        <begin position="321"/>
        <end position="340"/>
    </location>
</feature>
<evidence type="ECO:0000313" key="5">
    <source>
        <dbReference type="Proteomes" id="UP000036987"/>
    </source>
</evidence>
<feature type="compositionally biased region" description="Low complexity" evidence="3">
    <location>
        <begin position="261"/>
        <end position="272"/>
    </location>
</feature>
<proteinExistence type="inferred from homology"/>
<dbReference type="InterPro" id="IPR013256">
    <property type="entry name" value="Chromatin_SPT2"/>
</dbReference>
<feature type="compositionally biased region" description="Basic and acidic residues" evidence="3">
    <location>
        <begin position="298"/>
        <end position="308"/>
    </location>
</feature>
<keyword evidence="2" id="KW-0175">Coiled coil</keyword>
<evidence type="ECO:0000256" key="3">
    <source>
        <dbReference type="SAM" id="MobiDB-lite"/>
    </source>
</evidence>
<name>A0A0K9PP86_ZOSMR</name>
<comment type="similarity">
    <text evidence="1">Belongs to the SPT2 family.</text>
</comment>
<sequence length="513" mass="59056">MMAGRSRWKEEAYLDEYEVDEEADGFGYGYDEDEEEEGEDEEVVMKPTQEELDYLEIREKLKEKIRRKNQRENAGRGNSTVGSVVKNKAHQANPEFGSFFGPSVPAIARRVLEESHSSRAEIQRHINSKSSPSHSDGKRLTMTSHKEKIIRTPKPVNEMKTKVEKLKDIRDYSFLFSDDADLPGPPNDPPSRNLHTASFQASLKPRAPTNNHIRPLSKSHDFKHPAYIPEKVQQKSGFPKLSNGNDSRSKLSASGPGRPLMQKSMSNSSQNMGLKKPLNMAANRATLERNNLSMRPDSSNKRYEDQRKGMQRSGTMAPPRQLSSKPLNSRTQQPSSSSKPQLHRSLSKPQQVVYSSKPHRPDHMMRPPRPDHMTRPLRPGQPSKPQQQGYSSKPRQPGSISKSQPSRQPPRQIQRQGSNENTMRKRPMKRRFDDDDDGGGDYSSMIRQMFKYNPNNFHDDDEDDADMEANFDDILKEERRSSILAKREDEEQLRLIEEEEERERMRKKRRNRV</sequence>
<feature type="compositionally biased region" description="Low complexity" evidence="3">
    <location>
        <begin position="399"/>
        <end position="418"/>
    </location>
</feature>
<comment type="caution">
    <text evidence="4">The sequence shown here is derived from an EMBL/GenBank/DDBJ whole genome shotgun (WGS) entry which is preliminary data.</text>
</comment>
<feature type="compositionally biased region" description="Basic and acidic residues" evidence="3">
    <location>
        <begin position="115"/>
        <end position="124"/>
    </location>
</feature>
<dbReference type="GO" id="GO:0006334">
    <property type="term" value="P:nucleosome assembly"/>
    <property type="evidence" value="ECO:0000318"/>
    <property type="project" value="GO_Central"/>
</dbReference>
<dbReference type="OrthoDB" id="6259853at2759"/>
<dbReference type="Pfam" id="PF08243">
    <property type="entry name" value="SPT2"/>
    <property type="match status" value="1"/>
</dbReference>
<feature type="region of interest" description="Disordered" evidence="3">
    <location>
        <begin position="115"/>
        <end position="157"/>
    </location>
</feature>
<reference evidence="5" key="1">
    <citation type="journal article" date="2016" name="Nature">
        <title>The genome of the seagrass Zostera marina reveals angiosperm adaptation to the sea.</title>
        <authorList>
            <person name="Olsen J.L."/>
            <person name="Rouze P."/>
            <person name="Verhelst B."/>
            <person name="Lin Y.-C."/>
            <person name="Bayer T."/>
            <person name="Collen J."/>
            <person name="Dattolo E."/>
            <person name="De Paoli E."/>
            <person name="Dittami S."/>
            <person name="Maumus F."/>
            <person name="Michel G."/>
            <person name="Kersting A."/>
            <person name="Lauritano C."/>
            <person name="Lohaus R."/>
            <person name="Toepel M."/>
            <person name="Tonon T."/>
            <person name="Vanneste K."/>
            <person name="Amirebrahimi M."/>
            <person name="Brakel J."/>
            <person name="Bostroem C."/>
            <person name="Chovatia M."/>
            <person name="Grimwood J."/>
            <person name="Jenkins J.W."/>
            <person name="Jueterbock A."/>
            <person name="Mraz A."/>
            <person name="Stam W.T."/>
            <person name="Tice H."/>
            <person name="Bornberg-Bauer E."/>
            <person name="Green P.J."/>
            <person name="Pearson G.A."/>
            <person name="Procaccini G."/>
            <person name="Duarte C.M."/>
            <person name="Schmutz J."/>
            <person name="Reusch T.B.H."/>
            <person name="Van de Peer Y."/>
        </authorList>
    </citation>
    <scope>NUCLEOTIDE SEQUENCE [LARGE SCALE GENOMIC DNA]</scope>
    <source>
        <strain evidence="5">cv. Finnish</strain>
    </source>
</reference>
<feature type="compositionally biased region" description="Basic and acidic residues" evidence="3">
    <location>
        <begin position="359"/>
        <end position="374"/>
    </location>
</feature>
<feature type="compositionally biased region" description="Polar residues" evidence="3">
    <location>
        <begin position="383"/>
        <end position="394"/>
    </location>
</feature>
<feature type="compositionally biased region" description="Basic and acidic residues" evidence="3">
    <location>
        <begin position="135"/>
        <end position="150"/>
    </location>
</feature>
<dbReference type="SMART" id="SM00784">
    <property type="entry name" value="SPT2"/>
    <property type="match status" value="1"/>
</dbReference>
<feature type="region of interest" description="Disordered" evidence="3">
    <location>
        <begin position="20"/>
        <end position="49"/>
    </location>
</feature>
<dbReference type="AlphaFoldDB" id="A0A0K9PP86"/>
<evidence type="ECO:0008006" key="6">
    <source>
        <dbReference type="Google" id="ProtNLM"/>
    </source>
</evidence>
<gene>
    <name evidence="4" type="ORF">ZOSMA_192G00600</name>
</gene>
<keyword evidence="5" id="KW-1185">Reference proteome</keyword>
<dbReference type="PANTHER" id="PTHR22691:SF8">
    <property type="entry name" value="PROTEIN SPT2 HOMOLOG"/>
    <property type="match status" value="1"/>
</dbReference>
<evidence type="ECO:0000256" key="1">
    <source>
        <dbReference type="ARBA" id="ARBA00006461"/>
    </source>
</evidence>